<evidence type="ECO:0000313" key="3">
    <source>
        <dbReference type="Proteomes" id="UP000642819"/>
    </source>
</evidence>
<name>A0ABQ3GFI6_9MICC</name>
<dbReference type="CDD" id="cd11614">
    <property type="entry name" value="SAF_CpaB_FlgA_like"/>
    <property type="match status" value="1"/>
</dbReference>
<dbReference type="InterPro" id="IPR031571">
    <property type="entry name" value="RcpC_dom"/>
</dbReference>
<accession>A0ABQ3GFI6</accession>
<dbReference type="RefSeq" id="WP_189349211.1">
    <property type="nucleotide sequence ID" value="NZ_BMXK01000004.1"/>
</dbReference>
<protein>
    <recommendedName>
        <fullName evidence="1">SAF domain-containing protein</fullName>
    </recommendedName>
</protein>
<comment type="caution">
    <text evidence="2">The sequence shown here is derived from an EMBL/GenBank/DDBJ whole genome shotgun (WGS) entry which is preliminary data.</text>
</comment>
<keyword evidence="3" id="KW-1185">Reference proteome</keyword>
<reference evidence="3" key="1">
    <citation type="journal article" date="2019" name="Int. J. Syst. Evol. Microbiol.">
        <title>The Global Catalogue of Microorganisms (GCM) 10K type strain sequencing project: providing services to taxonomists for standard genome sequencing and annotation.</title>
        <authorList>
            <consortium name="The Broad Institute Genomics Platform"/>
            <consortium name="The Broad Institute Genome Sequencing Center for Infectious Disease"/>
            <person name="Wu L."/>
            <person name="Ma J."/>
        </authorList>
    </citation>
    <scope>NUCLEOTIDE SEQUENCE [LARGE SCALE GENOMIC DNA]</scope>
    <source>
        <strain evidence="3">KCTC 19466</strain>
    </source>
</reference>
<evidence type="ECO:0000259" key="1">
    <source>
        <dbReference type="SMART" id="SM00858"/>
    </source>
</evidence>
<dbReference type="EMBL" id="BMXK01000004">
    <property type="protein sequence ID" value="GHD04490.1"/>
    <property type="molecule type" value="Genomic_DNA"/>
</dbReference>
<dbReference type="SMART" id="SM00858">
    <property type="entry name" value="SAF"/>
    <property type="match status" value="1"/>
</dbReference>
<dbReference type="Pfam" id="PF16976">
    <property type="entry name" value="RcpC"/>
    <property type="match status" value="1"/>
</dbReference>
<dbReference type="NCBIfam" id="TIGR03177">
    <property type="entry name" value="pilus_cpaB"/>
    <property type="match status" value="1"/>
</dbReference>
<dbReference type="InterPro" id="IPR013974">
    <property type="entry name" value="SAF"/>
</dbReference>
<evidence type="ECO:0000313" key="2">
    <source>
        <dbReference type="EMBL" id="GHD04490.1"/>
    </source>
</evidence>
<organism evidence="2 3">
    <name type="scientific">Zhihengliuella salsuginis</name>
    <dbReference type="NCBI Taxonomy" id="578222"/>
    <lineage>
        <taxon>Bacteria</taxon>
        <taxon>Bacillati</taxon>
        <taxon>Actinomycetota</taxon>
        <taxon>Actinomycetes</taxon>
        <taxon>Micrococcales</taxon>
        <taxon>Micrococcaceae</taxon>
        <taxon>Zhihengliuella</taxon>
    </lineage>
</organism>
<dbReference type="InterPro" id="IPR017592">
    <property type="entry name" value="Pilus_assmbl_Flp-typ_CpaB"/>
</dbReference>
<dbReference type="Proteomes" id="UP000642819">
    <property type="component" value="Unassembled WGS sequence"/>
</dbReference>
<feature type="domain" description="SAF" evidence="1">
    <location>
        <begin position="40"/>
        <end position="104"/>
    </location>
</feature>
<gene>
    <name evidence="2" type="ORF">GCM10008096_11900</name>
</gene>
<sequence length="251" mass="26270">MNSRLIGGIVALVLAVVGAILLLNYVRGADERAQAGLDPQEVLVASSDIEAGTSVAELGDHLEPATLPANAVADGAVSELDTADGRVLAQPLLAGEQLLDDKLVDPADQLEAGTVPVPEGLQEVTVALDPARVVGGKIRAGDRVAVFGNYELLIEGGETTSSRDQRTKLLMEQVLVTAIQIAPAEQQEQTVDGVSALPTGSAFVTFAVSTDQAGQIIFTQDFGLTWLAKQHEDAPPSDSETDVWGIEEILQ</sequence>
<proteinExistence type="predicted"/>
<dbReference type="Pfam" id="PF08666">
    <property type="entry name" value="SAF"/>
    <property type="match status" value="1"/>
</dbReference>